<dbReference type="Proteomes" id="UP000185024">
    <property type="component" value="Unassembled WGS sequence"/>
</dbReference>
<organism evidence="6 7">
    <name type="scientific">Vreelandella aquamarina</name>
    <dbReference type="NCBI Taxonomy" id="77097"/>
    <lineage>
        <taxon>Bacteria</taxon>
        <taxon>Pseudomonadati</taxon>
        <taxon>Pseudomonadota</taxon>
        <taxon>Gammaproteobacteria</taxon>
        <taxon>Oceanospirillales</taxon>
        <taxon>Halomonadaceae</taxon>
        <taxon>Vreelandella</taxon>
    </lineage>
</organism>
<dbReference type="Gene3D" id="1.50.10.100">
    <property type="entry name" value="Chondroitin AC/alginate lyase"/>
    <property type="match status" value="1"/>
</dbReference>
<dbReference type="InterPro" id="IPR012480">
    <property type="entry name" value="Hepar_II_III_C"/>
</dbReference>
<dbReference type="InterPro" id="IPR008929">
    <property type="entry name" value="Chondroitin_lyas"/>
</dbReference>
<evidence type="ECO:0000259" key="5">
    <source>
        <dbReference type="Pfam" id="PF07940"/>
    </source>
</evidence>
<dbReference type="AlphaFoldDB" id="A0A1N6FZM0"/>
<dbReference type="GeneID" id="97275882"/>
<evidence type="ECO:0000313" key="6">
    <source>
        <dbReference type="EMBL" id="SIN66041.1"/>
    </source>
</evidence>
<evidence type="ECO:0000256" key="2">
    <source>
        <dbReference type="ARBA" id="ARBA00022729"/>
    </source>
</evidence>
<dbReference type="EMBL" id="FSQX01000001">
    <property type="protein sequence ID" value="SIN66041.1"/>
    <property type="molecule type" value="Genomic_DNA"/>
</dbReference>
<dbReference type="PANTHER" id="PTHR39210">
    <property type="entry name" value="HEPARIN-SULFATE LYASE"/>
    <property type="match status" value="1"/>
</dbReference>
<keyword evidence="2" id="KW-0732">Signal</keyword>
<evidence type="ECO:0000256" key="3">
    <source>
        <dbReference type="ARBA" id="ARBA00022764"/>
    </source>
</evidence>
<accession>A0A1N6FZM0</accession>
<keyword evidence="3" id="KW-0574">Periplasm</keyword>
<feature type="domain" description="Heparinase II/III-like C-terminal" evidence="5">
    <location>
        <begin position="768"/>
        <end position="989"/>
    </location>
</feature>
<keyword evidence="4" id="KW-0456">Lyase</keyword>
<sequence length="1003" mass="114152">MGNEYSLLAKKASQRYKVKCIEIDFIDFHQLNEVEDALYHIKTDALPIDILVLNGSKVDGLYLLSFNGALSERARKEKYIPNFTGVNVADEVGVGLVAVNDPITYLDDNIYIGWYLGVSGSNFQVQLLSLIQHIAKVANVRFCSFGGSGGGFASLSFLQKSEAIAKAYVWNCQTVIHKYYPRFWKYYSKVAYNVNDPSNEEFERLLDNERVSSSLINSGVMENKKPFLYLQNSLDWHLDNHALPLVECFLDNYRGNGFYVFNNKYFFQGCWGAGHAVPPKDLIIKTLSSYLRNDSRKVELHLDSYIYFSGKEKIQKTNKNLGFDIAIVDNKIEVLADDAFSSSAALYYKVNGEVVEKYAYRESKAFLFDIPLSFVGISYVIFIKYLDGSIQWREVGESEIVQKLNQKKRSSFHCSLKKSALEITAVPINKDSFYCFCLVKNESVCASTGYSVDSSACFEIDDKDDYSVIVYEKNNDVVSLSKGGVVAKDREKRLAQLKVQYSKILSGGYETLNDGFTLRKDLPKIKIHPGMSWKHADRNGEFELHTLRFLSPIWGRFFETEDQKYIEEVVVYLKSWHNSIYTQKSNFYWYDMAVGIRAMHISLLINLSQLYPLSDADVVFFRKIASEHVQNLVNPRNLGHGNHAIYQLIGLKSLLLATSCNRASYYEYCNKSLADLISSIFDENCINVENSPFYHGYNLGLLSQIPIHLFPELKNEIKAISNKASSVKEWLSNAKGEYYIIGDTEGRGAVLDLDTNLYDFVASRKYVSKDYGSSGYQVIRTHPEVSADLFSAFVFHATNKSKIHSHCDHLSFILYWNGVEVITDSGKYTYENNSFRSFIESDRAHNTFGISDRSFFPGDVDLNETKLKPMQVNFNQKSYRLGGRTQRGGVYLERDVVFKPMVGVDIYDFIESDILSKKEIRYHFGPGLKVKEEGGTLCIFSEDCKLCTIEFNVKPLDIEIFNGSLDGYLGWVSYEYNAKISRSAIVATFDPSVAKVVTSLKWL</sequence>
<dbReference type="Pfam" id="PF07940">
    <property type="entry name" value="Hepar_II_III_C"/>
    <property type="match status" value="1"/>
</dbReference>
<reference evidence="6 7" key="1">
    <citation type="submission" date="2016-11" db="EMBL/GenBank/DDBJ databases">
        <authorList>
            <person name="Jaros S."/>
            <person name="Januszkiewicz K."/>
            <person name="Wedrychowicz H."/>
        </authorList>
    </citation>
    <scope>NUCLEOTIDE SEQUENCE [LARGE SCALE GENOMIC DNA]</scope>
    <source>
        <strain evidence="6 7">ACAM 239</strain>
    </source>
</reference>
<dbReference type="PANTHER" id="PTHR39210:SF1">
    <property type="entry name" value="HEPARIN-SULFATE LYASE"/>
    <property type="match status" value="1"/>
</dbReference>
<proteinExistence type="predicted"/>
<dbReference type="GO" id="GO:0016829">
    <property type="term" value="F:lyase activity"/>
    <property type="evidence" value="ECO:0007669"/>
    <property type="project" value="UniProtKB-KW"/>
</dbReference>
<dbReference type="SUPFAM" id="SSF48230">
    <property type="entry name" value="Chondroitin AC/alginate lyase"/>
    <property type="match status" value="1"/>
</dbReference>
<name>A0A1N6FZM0_9GAMM</name>
<dbReference type="RefSeq" id="WP_074210394.1">
    <property type="nucleotide sequence ID" value="NZ_BJOI01000007.1"/>
</dbReference>
<gene>
    <name evidence="6" type="ORF">SAMN05878438_1895</name>
</gene>
<evidence type="ECO:0000313" key="7">
    <source>
        <dbReference type="Proteomes" id="UP000185024"/>
    </source>
</evidence>
<evidence type="ECO:0000256" key="1">
    <source>
        <dbReference type="ARBA" id="ARBA00004418"/>
    </source>
</evidence>
<evidence type="ECO:0000256" key="4">
    <source>
        <dbReference type="ARBA" id="ARBA00023239"/>
    </source>
</evidence>
<dbReference type="Gene3D" id="2.70.98.70">
    <property type="match status" value="1"/>
</dbReference>
<comment type="subcellular location">
    <subcellularLocation>
        <location evidence="1">Periplasm</location>
    </subcellularLocation>
</comment>
<dbReference type="GO" id="GO:0042597">
    <property type="term" value="C:periplasmic space"/>
    <property type="evidence" value="ECO:0007669"/>
    <property type="project" value="UniProtKB-SubCell"/>
</dbReference>
<protein>
    <submittedName>
        <fullName evidence="6">Heparinase II/III N-terminus</fullName>
    </submittedName>
</protein>